<dbReference type="InterPro" id="IPR016140">
    <property type="entry name" value="Bifunc_inhib/LTP/seed_store"/>
</dbReference>
<dbReference type="GO" id="GO:0008289">
    <property type="term" value="F:lipid binding"/>
    <property type="evidence" value="ECO:0007669"/>
    <property type="project" value="UniProtKB-KW"/>
</dbReference>
<dbReference type="Gene3D" id="1.10.110.10">
    <property type="entry name" value="Plant lipid-transfer and hydrophobic proteins"/>
    <property type="match status" value="1"/>
</dbReference>
<dbReference type="EMBL" id="OX459124">
    <property type="protein sequence ID" value="CAI9112873.1"/>
    <property type="molecule type" value="Genomic_DNA"/>
</dbReference>
<evidence type="ECO:0000256" key="1">
    <source>
        <dbReference type="ARBA" id="ARBA00009748"/>
    </source>
</evidence>
<keyword evidence="8" id="KW-1185">Reference proteome</keyword>
<evidence type="ECO:0000256" key="5">
    <source>
        <dbReference type="SAM" id="SignalP"/>
    </source>
</evidence>
<keyword evidence="3 4" id="KW-0446">Lipid-binding</keyword>
<evidence type="ECO:0000256" key="2">
    <source>
        <dbReference type="ARBA" id="ARBA00022448"/>
    </source>
</evidence>
<evidence type="ECO:0000313" key="8">
    <source>
        <dbReference type="Proteomes" id="UP001161247"/>
    </source>
</evidence>
<gene>
    <name evidence="7" type="ORF">OLC1_LOCUS19986</name>
</gene>
<dbReference type="SMART" id="SM00499">
    <property type="entry name" value="AAI"/>
    <property type="match status" value="1"/>
</dbReference>
<dbReference type="AlphaFoldDB" id="A0AAV1E1S5"/>
<evidence type="ECO:0000259" key="6">
    <source>
        <dbReference type="SMART" id="SM00499"/>
    </source>
</evidence>
<evidence type="ECO:0000256" key="3">
    <source>
        <dbReference type="ARBA" id="ARBA00023121"/>
    </source>
</evidence>
<comment type="function">
    <text evidence="4">Plant non-specific lipid-transfer proteins transfer phospholipids as well as galactolipids across membranes. May play a role in wax or cutin deposition in the cell walls of expanding epidermal cells and certain secretory tissues.</text>
</comment>
<evidence type="ECO:0000313" key="7">
    <source>
        <dbReference type="EMBL" id="CAI9112873.1"/>
    </source>
</evidence>
<feature type="chain" id="PRO_5043841451" description="Non-specific lipid-transfer protein" evidence="5">
    <location>
        <begin position="24"/>
        <end position="116"/>
    </location>
</feature>
<organism evidence="7 8">
    <name type="scientific">Oldenlandia corymbosa var. corymbosa</name>
    <dbReference type="NCBI Taxonomy" id="529605"/>
    <lineage>
        <taxon>Eukaryota</taxon>
        <taxon>Viridiplantae</taxon>
        <taxon>Streptophyta</taxon>
        <taxon>Embryophyta</taxon>
        <taxon>Tracheophyta</taxon>
        <taxon>Spermatophyta</taxon>
        <taxon>Magnoliopsida</taxon>
        <taxon>eudicotyledons</taxon>
        <taxon>Gunneridae</taxon>
        <taxon>Pentapetalae</taxon>
        <taxon>asterids</taxon>
        <taxon>lamiids</taxon>
        <taxon>Gentianales</taxon>
        <taxon>Rubiaceae</taxon>
        <taxon>Rubioideae</taxon>
        <taxon>Spermacoceae</taxon>
        <taxon>Hedyotis-Oldenlandia complex</taxon>
        <taxon>Oldenlandia</taxon>
    </lineage>
</organism>
<reference evidence="7" key="1">
    <citation type="submission" date="2023-03" db="EMBL/GenBank/DDBJ databases">
        <authorList>
            <person name="Julca I."/>
        </authorList>
    </citation>
    <scope>NUCLEOTIDE SEQUENCE</scope>
</reference>
<keyword evidence="5" id="KW-0732">Signal</keyword>
<dbReference type="PRINTS" id="PR00382">
    <property type="entry name" value="LIPIDTRNSFER"/>
</dbReference>
<accession>A0AAV1E1S5</accession>
<dbReference type="InterPro" id="IPR000528">
    <property type="entry name" value="Plant_nsLTP"/>
</dbReference>
<keyword evidence="2 4" id="KW-0813">Transport</keyword>
<protein>
    <recommendedName>
        <fullName evidence="4">Non-specific lipid-transfer protein</fullName>
    </recommendedName>
</protein>
<feature type="signal peptide" evidence="5">
    <location>
        <begin position="1"/>
        <end position="23"/>
    </location>
</feature>
<proteinExistence type="inferred from homology"/>
<dbReference type="InterPro" id="IPR036312">
    <property type="entry name" value="Bifun_inhib/LTP/seed_sf"/>
</dbReference>
<dbReference type="CDD" id="cd01960">
    <property type="entry name" value="nsLTP1"/>
    <property type="match status" value="1"/>
</dbReference>
<sequence length="116" mass="12265">MASQKIATLVLVLGLLIMPFSIASYAQIPCNTVYNDLYPCLGFVMGGGKVDPACCSGFKTVLGLAKTKTDRQGVCSCLKSLVSDATDGEIKNAAQIPKLCGLNIPYVISRNIDCSK</sequence>
<evidence type="ECO:0000256" key="4">
    <source>
        <dbReference type="RuleBase" id="RU000628"/>
    </source>
</evidence>
<feature type="domain" description="Bifunctional inhibitor/plant lipid transfer protein/seed storage helical" evidence="6">
    <location>
        <begin position="30"/>
        <end position="114"/>
    </location>
</feature>
<dbReference type="Pfam" id="PF00234">
    <property type="entry name" value="Tryp_alpha_amyl"/>
    <property type="match status" value="1"/>
</dbReference>
<dbReference type="Proteomes" id="UP001161247">
    <property type="component" value="Chromosome 7"/>
</dbReference>
<name>A0AAV1E1S5_OLDCO</name>
<dbReference type="GO" id="GO:0006869">
    <property type="term" value="P:lipid transport"/>
    <property type="evidence" value="ECO:0007669"/>
    <property type="project" value="InterPro"/>
</dbReference>
<dbReference type="SUPFAM" id="SSF47699">
    <property type="entry name" value="Bifunctional inhibitor/lipid-transfer protein/seed storage 2S albumin"/>
    <property type="match status" value="1"/>
</dbReference>
<dbReference type="PANTHER" id="PTHR33076">
    <property type="entry name" value="NON-SPECIFIC LIPID-TRANSFER PROTEIN 2-RELATED"/>
    <property type="match status" value="1"/>
</dbReference>
<comment type="similarity">
    <text evidence="1 4">Belongs to the plant LTP family.</text>
</comment>